<evidence type="ECO:0000313" key="12">
    <source>
        <dbReference type="EMBL" id="HHJ64019.1"/>
    </source>
</evidence>
<dbReference type="InterPro" id="IPR003593">
    <property type="entry name" value="AAA+_ATPase"/>
</dbReference>
<evidence type="ECO:0000259" key="11">
    <source>
        <dbReference type="PROSITE" id="PS51712"/>
    </source>
</evidence>
<evidence type="ECO:0000256" key="2">
    <source>
        <dbReference type="ARBA" id="ARBA00020953"/>
    </source>
</evidence>
<dbReference type="GO" id="GO:0005525">
    <property type="term" value="F:GTP binding"/>
    <property type="evidence" value="ECO:0007669"/>
    <property type="project" value="UniProtKB-UniRule"/>
</dbReference>
<evidence type="ECO:0000256" key="8">
    <source>
        <dbReference type="HAMAP-Rule" id="MF_00195"/>
    </source>
</evidence>
<dbReference type="HAMAP" id="MF_00195">
    <property type="entry name" value="GTPase_Der"/>
    <property type="match status" value="1"/>
</dbReference>
<dbReference type="NCBIfam" id="TIGR03594">
    <property type="entry name" value="GTPase_EngA"/>
    <property type="match status" value="1"/>
</dbReference>
<dbReference type="Pfam" id="PF01926">
    <property type="entry name" value="MMR_HSR1"/>
    <property type="match status" value="2"/>
</dbReference>
<comment type="similarity">
    <text evidence="1 8 9 10">Belongs to the TRAFAC class TrmE-Era-EngA-EngB-Septin-like GTPase superfamily. EngA (Der) GTPase family.</text>
</comment>
<dbReference type="CDD" id="cd01894">
    <property type="entry name" value="EngA1"/>
    <property type="match status" value="1"/>
</dbReference>
<dbReference type="InterPro" id="IPR016484">
    <property type="entry name" value="GTPase_Der"/>
</dbReference>
<dbReference type="InterPro" id="IPR006073">
    <property type="entry name" value="GTP-bd"/>
</dbReference>
<dbReference type="GO" id="GO:0043022">
    <property type="term" value="F:ribosome binding"/>
    <property type="evidence" value="ECO:0007669"/>
    <property type="project" value="TreeGrafter"/>
</dbReference>
<comment type="function">
    <text evidence="8 10">GTPase that plays an essential role in the late steps of ribosome biogenesis.</text>
</comment>
<dbReference type="Gene3D" id="3.40.50.300">
    <property type="entry name" value="P-loop containing nucleotide triphosphate hydrolases"/>
    <property type="match status" value="2"/>
</dbReference>
<feature type="domain" description="EngA-type G" evidence="11">
    <location>
        <begin position="3"/>
        <end position="167"/>
    </location>
</feature>
<dbReference type="PANTHER" id="PTHR43834:SF6">
    <property type="entry name" value="GTPASE DER"/>
    <property type="match status" value="1"/>
</dbReference>
<dbReference type="NCBIfam" id="TIGR00231">
    <property type="entry name" value="small_GTP"/>
    <property type="match status" value="2"/>
</dbReference>
<dbReference type="FunFam" id="3.40.50.300:FF:000040">
    <property type="entry name" value="GTPase Der"/>
    <property type="match status" value="1"/>
</dbReference>
<protein>
    <recommendedName>
        <fullName evidence="2 8">GTPase Der</fullName>
    </recommendedName>
    <alternativeName>
        <fullName evidence="7 8">GTP-binding protein EngA</fullName>
    </alternativeName>
</protein>
<organism evidence="12">
    <name type="scientific">Aquifex aeolicus</name>
    <dbReference type="NCBI Taxonomy" id="63363"/>
    <lineage>
        <taxon>Bacteria</taxon>
        <taxon>Pseudomonadati</taxon>
        <taxon>Aquificota</taxon>
        <taxon>Aquificia</taxon>
        <taxon>Aquificales</taxon>
        <taxon>Aquificaceae</taxon>
        <taxon>Aquifex</taxon>
    </lineage>
</organism>
<evidence type="ECO:0000256" key="9">
    <source>
        <dbReference type="PROSITE-ProRule" id="PRU01049"/>
    </source>
</evidence>
<gene>
    <name evidence="8" type="primary">der</name>
    <name evidence="12" type="ORF">ENJ61_03840</name>
</gene>
<dbReference type="InterPro" id="IPR032859">
    <property type="entry name" value="KH_dom-like"/>
</dbReference>
<dbReference type="Pfam" id="PF14714">
    <property type="entry name" value="KH_dom-like"/>
    <property type="match status" value="1"/>
</dbReference>
<sequence length="432" mass="49005">MNNRVVLIGRPNVGKSSLFNRIIGQRRSVVEDVPGITRDSVEAKGEWKGKEFLLVDTGGMVPDTEDEIFSKIRETVKREVDRADVILFVVSAREGLTPLDSAIARLLYPYRDKVLVVANKADSRREEDAALEFFSLGFEKLFPVSAVHGRGVGELLDEVVSRLKEDRVELSYEGVHLTFVGRPNVGKSSLINALLKEERVIVSPVAGTTRDTLEIPFSWEGNDFVLVDTPGVRRPARVEFGVEFFSVNRTLRAVERSDVVCLVIDLSEGVTRQDKRLAGLIERRYRGCVVVANKADLSPLSEDGALNLIRKELFFLDFAPVVFTVATEGKGVEDILRSTLLVYRDYTRQHKTSFVNRAVQRVLREKPPPRYRGREVKVYYAFQEGIKPPTVVVITNHPEGWKESYVRFFVRRLRSLLRIEHSPLRLVLRERG</sequence>
<name>A0A7C5Q9D8_AQUAO</name>
<keyword evidence="6 8" id="KW-0342">GTP-binding</keyword>
<evidence type="ECO:0000256" key="4">
    <source>
        <dbReference type="ARBA" id="ARBA00022737"/>
    </source>
</evidence>
<dbReference type="CDD" id="cd01895">
    <property type="entry name" value="EngA2"/>
    <property type="match status" value="1"/>
</dbReference>
<accession>A0A7C5Q9D8</accession>
<dbReference type="GO" id="GO:0042254">
    <property type="term" value="P:ribosome biogenesis"/>
    <property type="evidence" value="ECO:0007669"/>
    <property type="project" value="UniProtKB-KW"/>
</dbReference>
<dbReference type="PRINTS" id="PR00326">
    <property type="entry name" value="GTP1OBG"/>
</dbReference>
<feature type="binding site" evidence="8">
    <location>
        <begin position="119"/>
        <end position="122"/>
    </location>
    <ligand>
        <name>GTP</name>
        <dbReference type="ChEBI" id="CHEBI:37565"/>
        <label>1</label>
    </ligand>
</feature>
<evidence type="ECO:0000256" key="1">
    <source>
        <dbReference type="ARBA" id="ARBA00008279"/>
    </source>
</evidence>
<dbReference type="AlphaFoldDB" id="A0A7C5Q9D8"/>
<dbReference type="Proteomes" id="UP000885792">
    <property type="component" value="Unassembled WGS sequence"/>
</dbReference>
<dbReference type="InterPro" id="IPR027417">
    <property type="entry name" value="P-loop_NTPase"/>
</dbReference>
<feature type="binding site" evidence="8">
    <location>
        <begin position="9"/>
        <end position="16"/>
    </location>
    <ligand>
        <name>GTP</name>
        <dbReference type="ChEBI" id="CHEBI:37565"/>
        <label>1</label>
    </ligand>
</feature>
<keyword evidence="4 10" id="KW-0677">Repeat</keyword>
<evidence type="ECO:0000256" key="3">
    <source>
        <dbReference type="ARBA" id="ARBA00022517"/>
    </source>
</evidence>
<dbReference type="PROSITE" id="PS51712">
    <property type="entry name" value="G_ENGA"/>
    <property type="match status" value="2"/>
</dbReference>
<comment type="caution">
    <text evidence="12">The sequence shown here is derived from an EMBL/GenBank/DDBJ whole genome shotgun (WGS) entry which is preliminary data.</text>
</comment>
<feature type="binding site" evidence="8">
    <location>
        <begin position="293"/>
        <end position="296"/>
    </location>
    <ligand>
        <name>GTP</name>
        <dbReference type="ChEBI" id="CHEBI:37565"/>
        <label>2</label>
    </ligand>
</feature>
<reference evidence="12" key="1">
    <citation type="journal article" date="2020" name="mSystems">
        <title>Genome- and Community-Level Interaction Insights into Carbon Utilization and Element Cycling Functions of Hydrothermarchaeota in Hydrothermal Sediment.</title>
        <authorList>
            <person name="Zhou Z."/>
            <person name="Liu Y."/>
            <person name="Xu W."/>
            <person name="Pan J."/>
            <person name="Luo Z.H."/>
            <person name="Li M."/>
        </authorList>
    </citation>
    <scope>NUCLEOTIDE SEQUENCE [LARGE SCALE GENOMIC DNA]</scope>
    <source>
        <strain evidence="12">HyVt-501</strain>
    </source>
</reference>
<dbReference type="InterPro" id="IPR015946">
    <property type="entry name" value="KH_dom-like_a/b"/>
</dbReference>
<feature type="binding site" evidence="8">
    <location>
        <begin position="181"/>
        <end position="188"/>
    </location>
    <ligand>
        <name>GTP</name>
        <dbReference type="ChEBI" id="CHEBI:37565"/>
        <label>2</label>
    </ligand>
</feature>
<dbReference type="Gene3D" id="3.30.300.20">
    <property type="match status" value="1"/>
</dbReference>
<evidence type="ECO:0000256" key="6">
    <source>
        <dbReference type="ARBA" id="ARBA00023134"/>
    </source>
</evidence>
<proteinExistence type="inferred from homology"/>
<dbReference type="FunFam" id="3.40.50.300:FF:000057">
    <property type="entry name" value="GTPase Der"/>
    <property type="match status" value="1"/>
</dbReference>
<keyword evidence="5 8" id="KW-0547">Nucleotide-binding</keyword>
<feature type="domain" description="EngA-type G" evidence="11">
    <location>
        <begin position="175"/>
        <end position="347"/>
    </location>
</feature>
<evidence type="ECO:0000256" key="5">
    <source>
        <dbReference type="ARBA" id="ARBA00022741"/>
    </source>
</evidence>
<feature type="binding site" evidence="8">
    <location>
        <begin position="228"/>
        <end position="232"/>
    </location>
    <ligand>
        <name>GTP</name>
        <dbReference type="ChEBI" id="CHEBI:37565"/>
        <label>2</label>
    </ligand>
</feature>
<dbReference type="PANTHER" id="PTHR43834">
    <property type="entry name" value="GTPASE DER"/>
    <property type="match status" value="1"/>
</dbReference>
<evidence type="ECO:0000256" key="7">
    <source>
        <dbReference type="ARBA" id="ARBA00032345"/>
    </source>
</evidence>
<dbReference type="SUPFAM" id="SSF52540">
    <property type="entry name" value="P-loop containing nucleoside triphosphate hydrolases"/>
    <property type="match status" value="2"/>
</dbReference>
<feature type="binding site" evidence="8">
    <location>
        <begin position="56"/>
        <end position="60"/>
    </location>
    <ligand>
        <name>GTP</name>
        <dbReference type="ChEBI" id="CHEBI:37565"/>
        <label>1</label>
    </ligand>
</feature>
<keyword evidence="3 8" id="KW-0690">Ribosome biogenesis</keyword>
<comment type="subunit">
    <text evidence="8">Associates with the 50S ribosomal subunit.</text>
</comment>
<dbReference type="PIRSF" id="PIRSF006485">
    <property type="entry name" value="GTP-binding_EngA"/>
    <property type="match status" value="1"/>
</dbReference>
<dbReference type="InterPro" id="IPR005225">
    <property type="entry name" value="Small_GTP-bd"/>
</dbReference>
<dbReference type="EMBL" id="DRNB01000143">
    <property type="protein sequence ID" value="HHJ64019.1"/>
    <property type="molecule type" value="Genomic_DNA"/>
</dbReference>
<dbReference type="SMART" id="SM00382">
    <property type="entry name" value="AAA"/>
    <property type="match status" value="2"/>
</dbReference>
<dbReference type="InterPro" id="IPR031166">
    <property type="entry name" value="G_ENGA"/>
</dbReference>
<evidence type="ECO:0000256" key="10">
    <source>
        <dbReference type="RuleBase" id="RU004481"/>
    </source>
</evidence>